<feature type="domain" description="Glycosyltransferase subfamily 4-like N-terminal" evidence="4">
    <location>
        <begin position="18"/>
        <end position="183"/>
    </location>
</feature>
<accession>A0A7M1KRK4</accession>
<dbReference type="RefSeq" id="WP_197558241.1">
    <property type="nucleotide sequence ID" value="NZ_CP063065.1"/>
</dbReference>
<dbReference type="GO" id="GO:0016757">
    <property type="term" value="F:glycosyltransferase activity"/>
    <property type="evidence" value="ECO:0007669"/>
    <property type="project" value="UniProtKB-KW"/>
</dbReference>
<evidence type="ECO:0000313" key="5">
    <source>
        <dbReference type="EMBL" id="QOQ78812.1"/>
    </source>
</evidence>
<organism evidence="5 6">
    <name type="scientific">Aerococcus urinaeequi</name>
    <dbReference type="NCBI Taxonomy" id="51665"/>
    <lineage>
        <taxon>Bacteria</taxon>
        <taxon>Bacillati</taxon>
        <taxon>Bacillota</taxon>
        <taxon>Bacilli</taxon>
        <taxon>Lactobacillales</taxon>
        <taxon>Aerococcaceae</taxon>
        <taxon>Aerococcus</taxon>
    </lineage>
</organism>
<dbReference type="SUPFAM" id="SSF53756">
    <property type="entry name" value="UDP-Glycosyltransferase/glycogen phosphorylase"/>
    <property type="match status" value="1"/>
</dbReference>
<reference evidence="5 6" key="1">
    <citation type="submission" date="2020-10" db="EMBL/GenBank/DDBJ databases">
        <title>Plasmid carrying two tetracycline resistance determinant.</title>
        <authorList>
            <person name="Yang Q."/>
        </authorList>
    </citation>
    <scope>NUCLEOTIDE SEQUENCE [LARGE SCALE GENOMIC DNA]</scope>
    <source>
        <strain evidence="5 6">T43</strain>
    </source>
</reference>
<dbReference type="EMBL" id="CP063065">
    <property type="protein sequence ID" value="QOQ78812.1"/>
    <property type="molecule type" value="Genomic_DNA"/>
</dbReference>
<keyword evidence="2 5" id="KW-0808">Transferase</keyword>
<dbReference type="Gene3D" id="3.40.50.2000">
    <property type="entry name" value="Glycogen Phosphorylase B"/>
    <property type="match status" value="2"/>
</dbReference>
<feature type="domain" description="Glycosyl transferase family 1" evidence="3">
    <location>
        <begin position="201"/>
        <end position="349"/>
    </location>
</feature>
<evidence type="ECO:0000256" key="2">
    <source>
        <dbReference type="ARBA" id="ARBA00022679"/>
    </source>
</evidence>
<sequence length="377" mass="43358">MKICIIRNSEGPMNAQLIRIGTALNKTDNEIFFVTRVRDTDDENQVIKKKINIDGKDFTNYEIQLPAVIGGGIKNIIPLLKYQRELYYWLKNNQDKFDVIHAIDYDVGSIALKIAQKFNKKLVYHIADFYSDSRLNIPVHLKSYLRKKEFNIINKAEATIICSEDRKEQIAGSHPKKLVIIHNTPPLKQIKTEIVKVSSSRNLEIAYVGGLEKKRFIDQVIPVIERQPMFNLTLAGSVGDARESVSEVSSISNITYLGKIPYNKALEIYKKVDIMFAIYDPFHPNHKYSAANKVYEAMLLGKPIIVAKNTGMDKIVEAENMGYVIDFNSDALEQILLHINDNRKELYEKSKNAFNAYSKYSWEVMEERIIKLYQNLD</sequence>
<protein>
    <submittedName>
        <fullName evidence="5">Glycosyltransferase</fullName>
    </submittedName>
</protein>
<dbReference type="InterPro" id="IPR028098">
    <property type="entry name" value="Glyco_trans_4-like_N"/>
</dbReference>
<evidence type="ECO:0000313" key="6">
    <source>
        <dbReference type="Proteomes" id="UP000595091"/>
    </source>
</evidence>
<evidence type="ECO:0000259" key="3">
    <source>
        <dbReference type="Pfam" id="PF00534"/>
    </source>
</evidence>
<name>A0A7M1KRK4_9LACT</name>
<dbReference type="AlphaFoldDB" id="A0A7M1KRK4"/>
<gene>
    <name evidence="5" type="ORF">IMX20_07440</name>
</gene>
<dbReference type="InterPro" id="IPR001296">
    <property type="entry name" value="Glyco_trans_1"/>
</dbReference>
<evidence type="ECO:0000256" key="1">
    <source>
        <dbReference type="ARBA" id="ARBA00022676"/>
    </source>
</evidence>
<dbReference type="Pfam" id="PF00534">
    <property type="entry name" value="Glycos_transf_1"/>
    <property type="match status" value="1"/>
</dbReference>
<proteinExistence type="predicted"/>
<dbReference type="Proteomes" id="UP000595091">
    <property type="component" value="Chromosome"/>
</dbReference>
<evidence type="ECO:0000259" key="4">
    <source>
        <dbReference type="Pfam" id="PF13439"/>
    </source>
</evidence>
<dbReference type="Pfam" id="PF13439">
    <property type="entry name" value="Glyco_transf_4"/>
    <property type="match status" value="1"/>
</dbReference>
<keyword evidence="1" id="KW-0328">Glycosyltransferase</keyword>
<dbReference type="PANTHER" id="PTHR12526">
    <property type="entry name" value="GLYCOSYLTRANSFERASE"/>
    <property type="match status" value="1"/>
</dbReference>
<dbReference type="PANTHER" id="PTHR12526:SF629">
    <property type="entry name" value="TEICHURONIC ACID BIOSYNTHESIS GLYCOSYLTRANSFERASE TUAH-RELATED"/>
    <property type="match status" value="1"/>
</dbReference>